<feature type="compositionally biased region" description="Gly residues" evidence="3">
    <location>
        <begin position="369"/>
        <end position="383"/>
    </location>
</feature>
<keyword evidence="1" id="KW-0732">Signal</keyword>
<evidence type="ECO:0000259" key="4">
    <source>
        <dbReference type="SMART" id="SM00560"/>
    </source>
</evidence>
<evidence type="ECO:0000256" key="1">
    <source>
        <dbReference type="ARBA" id="ARBA00022729"/>
    </source>
</evidence>
<organism evidence="5 6">
    <name type="scientific">Halarchaeum rubridurum</name>
    <dbReference type="NCBI Taxonomy" id="489911"/>
    <lineage>
        <taxon>Archaea</taxon>
        <taxon>Methanobacteriati</taxon>
        <taxon>Methanobacteriota</taxon>
        <taxon>Stenosarchaea group</taxon>
        <taxon>Halobacteria</taxon>
        <taxon>Halobacteriales</taxon>
        <taxon>Halobacteriaceae</taxon>
    </lineage>
</organism>
<dbReference type="InterPro" id="IPR013320">
    <property type="entry name" value="ConA-like_dom_sf"/>
</dbReference>
<evidence type="ECO:0000313" key="6">
    <source>
        <dbReference type="Proteomes" id="UP000614609"/>
    </source>
</evidence>
<protein>
    <recommendedName>
        <fullName evidence="4">LamG-like jellyroll fold domain-containing protein</fullName>
    </recommendedName>
</protein>
<evidence type="ECO:0000256" key="3">
    <source>
        <dbReference type="SAM" id="MobiDB-lite"/>
    </source>
</evidence>
<name>A0A830FMM0_9EURY</name>
<accession>A0A830FMM0</accession>
<keyword evidence="2" id="KW-1015">Disulfide bond</keyword>
<comment type="caution">
    <text evidence="5">The sequence shown here is derived from an EMBL/GenBank/DDBJ whole genome shotgun (WGS) entry which is preliminary data.</text>
</comment>
<feature type="compositionally biased region" description="Low complexity" evidence="3">
    <location>
        <begin position="300"/>
        <end position="361"/>
    </location>
</feature>
<reference evidence="5" key="2">
    <citation type="submission" date="2020-09" db="EMBL/GenBank/DDBJ databases">
        <authorList>
            <person name="Sun Q."/>
            <person name="Ohkuma M."/>
        </authorList>
    </citation>
    <scope>NUCLEOTIDE SEQUENCE</scope>
    <source>
        <strain evidence="5">JCM 16108</strain>
    </source>
</reference>
<gene>
    <name evidence="5" type="ORF">GCM10009017_13840</name>
</gene>
<reference evidence="5" key="1">
    <citation type="journal article" date="2014" name="Int. J. Syst. Evol. Microbiol.">
        <title>Complete genome sequence of Corynebacterium casei LMG S-19264T (=DSM 44701T), isolated from a smear-ripened cheese.</title>
        <authorList>
            <consortium name="US DOE Joint Genome Institute (JGI-PGF)"/>
            <person name="Walter F."/>
            <person name="Albersmeier A."/>
            <person name="Kalinowski J."/>
            <person name="Ruckert C."/>
        </authorList>
    </citation>
    <scope>NUCLEOTIDE SEQUENCE</scope>
    <source>
        <strain evidence="5">JCM 16108</strain>
    </source>
</reference>
<sequence length="383" mass="39640">MVMNGDREPVDGLTRRDWLKLAGVAAVTPLAGPATGSASAAPLDAEAVAYGYGGGAVRISPALLAGLGDATAAVSLPAPVAHWTLDEERGRVVRDAAGDTDGTLVGNPVLGVAGPRGAGALNCRRRDGHYATVPHDPALVPREALTLSAWFRTSADDTEQTLVQKATDHVRGSGYVLDVQANRAFRAKLGVESGRAFVNPWRDFDAHDGAWHHLLVTWDGDALVLYYDGAEVGRDESQSGSVVGDDSPLHIGHGHNAWTTVYDIAGSVDDVRLYDVALDAEAVRALYEGTSTVDDGGESTTTTTTTTTTTSTPTTTTPTTTTPTTTTTSTTTTPTTTPTTTTTTPTTTTTTAAEPTTTTSTADDEYGNQGYGAGGYGGVPTQS</sequence>
<dbReference type="Proteomes" id="UP000614609">
    <property type="component" value="Unassembled WGS sequence"/>
</dbReference>
<dbReference type="EMBL" id="BMOO01000003">
    <property type="protein sequence ID" value="GGM64968.1"/>
    <property type="molecule type" value="Genomic_DNA"/>
</dbReference>
<dbReference type="Pfam" id="PF13385">
    <property type="entry name" value="Laminin_G_3"/>
    <property type="match status" value="1"/>
</dbReference>
<feature type="region of interest" description="Disordered" evidence="3">
    <location>
        <begin position="291"/>
        <end position="383"/>
    </location>
</feature>
<keyword evidence="6" id="KW-1185">Reference proteome</keyword>
<dbReference type="InterPro" id="IPR006311">
    <property type="entry name" value="TAT_signal"/>
</dbReference>
<dbReference type="Gene3D" id="2.60.120.200">
    <property type="match status" value="1"/>
</dbReference>
<dbReference type="InterPro" id="IPR006558">
    <property type="entry name" value="LamG-like"/>
</dbReference>
<feature type="domain" description="LamG-like jellyroll fold" evidence="4">
    <location>
        <begin position="143"/>
        <end position="281"/>
    </location>
</feature>
<evidence type="ECO:0000313" key="5">
    <source>
        <dbReference type="EMBL" id="GGM64968.1"/>
    </source>
</evidence>
<evidence type="ECO:0000256" key="2">
    <source>
        <dbReference type="ARBA" id="ARBA00023157"/>
    </source>
</evidence>
<dbReference type="SUPFAM" id="SSF49899">
    <property type="entry name" value="Concanavalin A-like lectins/glucanases"/>
    <property type="match status" value="1"/>
</dbReference>
<proteinExistence type="predicted"/>
<dbReference type="AlphaFoldDB" id="A0A830FMM0"/>
<dbReference type="PROSITE" id="PS51318">
    <property type="entry name" value="TAT"/>
    <property type="match status" value="1"/>
</dbReference>
<dbReference type="SMART" id="SM00560">
    <property type="entry name" value="LamGL"/>
    <property type="match status" value="1"/>
</dbReference>